<dbReference type="SUPFAM" id="SSF141091">
    <property type="entry name" value="L21p-like"/>
    <property type="match status" value="1"/>
</dbReference>
<gene>
    <name evidence="6" type="primary">rplU</name>
    <name evidence="8" type="ORF">BCF55_0481</name>
</gene>
<sequence length="99" mass="11491">MYAVIKTGGKQYRVEPGMKLRIEKIKAEEGASVEFEPLMLRKDDGSVEFYKGKVVAEVVAHGKGRKVTVFKYKPKKNYKRWKGHRQSYTEILIKDIKEV</sequence>
<protein>
    <recommendedName>
        <fullName evidence="6">Large ribosomal subunit protein bL21</fullName>
    </recommendedName>
</protein>
<evidence type="ECO:0000256" key="1">
    <source>
        <dbReference type="ARBA" id="ARBA00008563"/>
    </source>
</evidence>
<dbReference type="InterPro" id="IPR001787">
    <property type="entry name" value="Ribosomal_bL21"/>
</dbReference>
<dbReference type="PROSITE" id="PS01169">
    <property type="entry name" value="RIBOSOMAL_L21"/>
    <property type="match status" value="1"/>
</dbReference>
<comment type="similarity">
    <text evidence="1 6 7">Belongs to the bacterial ribosomal protein bL21 family.</text>
</comment>
<reference evidence="8 9" key="1">
    <citation type="submission" date="2018-10" db="EMBL/GenBank/DDBJ databases">
        <title>Genomic Encyclopedia of Archaeal and Bacterial Type Strains, Phase II (KMG-II): from individual species to whole genera.</title>
        <authorList>
            <person name="Goeker M."/>
        </authorList>
    </citation>
    <scope>NUCLEOTIDE SEQUENCE [LARGE SCALE GENOMIC DNA]</scope>
    <source>
        <strain evidence="8 9">DSM 16510</strain>
    </source>
</reference>
<dbReference type="GO" id="GO:1990904">
    <property type="term" value="C:ribonucleoprotein complex"/>
    <property type="evidence" value="ECO:0007669"/>
    <property type="project" value="UniProtKB-KW"/>
</dbReference>
<keyword evidence="5 6" id="KW-0687">Ribonucleoprotein</keyword>
<accession>A0A497XMT2</accession>
<evidence type="ECO:0000256" key="7">
    <source>
        <dbReference type="RuleBase" id="RU000562"/>
    </source>
</evidence>
<dbReference type="EMBL" id="RCCJ01000001">
    <property type="protein sequence ID" value="RLJ70215.1"/>
    <property type="molecule type" value="Genomic_DNA"/>
</dbReference>
<proteinExistence type="inferred from homology"/>
<dbReference type="GO" id="GO:0003735">
    <property type="term" value="F:structural constituent of ribosome"/>
    <property type="evidence" value="ECO:0007669"/>
    <property type="project" value="InterPro"/>
</dbReference>
<evidence type="ECO:0000256" key="6">
    <source>
        <dbReference type="HAMAP-Rule" id="MF_01363"/>
    </source>
</evidence>
<dbReference type="Pfam" id="PF00829">
    <property type="entry name" value="Ribosomal_L21p"/>
    <property type="match status" value="1"/>
</dbReference>
<dbReference type="InterPro" id="IPR018258">
    <property type="entry name" value="Ribosomal_bL21_CS"/>
</dbReference>
<name>A0A497XMT2_9AQUI</name>
<evidence type="ECO:0000313" key="9">
    <source>
        <dbReference type="Proteomes" id="UP000267841"/>
    </source>
</evidence>
<comment type="subunit">
    <text evidence="6">Part of the 50S ribosomal subunit. Contacts protein L20.</text>
</comment>
<evidence type="ECO:0000256" key="3">
    <source>
        <dbReference type="ARBA" id="ARBA00022884"/>
    </source>
</evidence>
<dbReference type="HAMAP" id="MF_01363">
    <property type="entry name" value="Ribosomal_bL21"/>
    <property type="match status" value="1"/>
</dbReference>
<keyword evidence="3 6" id="KW-0694">RNA-binding</keyword>
<dbReference type="GO" id="GO:0006412">
    <property type="term" value="P:translation"/>
    <property type="evidence" value="ECO:0007669"/>
    <property type="project" value="UniProtKB-UniRule"/>
</dbReference>
<keyword evidence="2 6" id="KW-0699">rRNA-binding</keyword>
<dbReference type="RefSeq" id="WP_121009459.1">
    <property type="nucleotide sequence ID" value="NZ_RCCJ01000001.1"/>
</dbReference>
<dbReference type="Proteomes" id="UP000267841">
    <property type="component" value="Unassembled WGS sequence"/>
</dbReference>
<dbReference type="AlphaFoldDB" id="A0A497XMT2"/>
<dbReference type="OrthoDB" id="9813334at2"/>
<evidence type="ECO:0000313" key="8">
    <source>
        <dbReference type="EMBL" id="RLJ70215.1"/>
    </source>
</evidence>
<evidence type="ECO:0000256" key="4">
    <source>
        <dbReference type="ARBA" id="ARBA00022980"/>
    </source>
</evidence>
<dbReference type="InterPro" id="IPR028909">
    <property type="entry name" value="bL21-like"/>
</dbReference>
<dbReference type="GO" id="GO:0005737">
    <property type="term" value="C:cytoplasm"/>
    <property type="evidence" value="ECO:0007669"/>
    <property type="project" value="UniProtKB-ARBA"/>
</dbReference>
<comment type="function">
    <text evidence="6 7">This protein binds to 23S rRNA in the presence of protein L20.</text>
</comment>
<evidence type="ECO:0000256" key="2">
    <source>
        <dbReference type="ARBA" id="ARBA00022730"/>
    </source>
</evidence>
<dbReference type="GO" id="GO:0005840">
    <property type="term" value="C:ribosome"/>
    <property type="evidence" value="ECO:0007669"/>
    <property type="project" value="UniProtKB-KW"/>
</dbReference>
<keyword evidence="9" id="KW-1185">Reference proteome</keyword>
<keyword evidence="4 6" id="KW-0689">Ribosomal protein</keyword>
<organism evidence="8 9">
    <name type="scientific">Hydrogenivirga caldilitoris</name>
    <dbReference type="NCBI Taxonomy" id="246264"/>
    <lineage>
        <taxon>Bacteria</taxon>
        <taxon>Pseudomonadati</taxon>
        <taxon>Aquificota</taxon>
        <taxon>Aquificia</taxon>
        <taxon>Aquificales</taxon>
        <taxon>Aquificaceae</taxon>
        <taxon>Hydrogenivirga</taxon>
    </lineage>
</organism>
<dbReference type="PANTHER" id="PTHR21349:SF0">
    <property type="entry name" value="LARGE RIBOSOMAL SUBUNIT PROTEIN BL21M"/>
    <property type="match status" value="1"/>
</dbReference>
<comment type="caution">
    <text evidence="8">The sequence shown here is derived from an EMBL/GenBank/DDBJ whole genome shotgun (WGS) entry which is preliminary data.</text>
</comment>
<dbReference type="NCBIfam" id="TIGR00061">
    <property type="entry name" value="L21"/>
    <property type="match status" value="1"/>
</dbReference>
<dbReference type="GO" id="GO:0019843">
    <property type="term" value="F:rRNA binding"/>
    <property type="evidence" value="ECO:0007669"/>
    <property type="project" value="UniProtKB-UniRule"/>
</dbReference>
<dbReference type="PANTHER" id="PTHR21349">
    <property type="entry name" value="50S RIBOSOMAL PROTEIN L21"/>
    <property type="match status" value="1"/>
</dbReference>
<evidence type="ECO:0000256" key="5">
    <source>
        <dbReference type="ARBA" id="ARBA00023274"/>
    </source>
</evidence>
<dbReference type="InterPro" id="IPR036164">
    <property type="entry name" value="bL21-like_sf"/>
</dbReference>